<dbReference type="PANTHER" id="PTHR46797:SF1">
    <property type="entry name" value="METHYLPHOSPHONATE SYNTHASE"/>
    <property type="match status" value="1"/>
</dbReference>
<keyword evidence="1" id="KW-0238">DNA-binding</keyword>
<evidence type="ECO:0000256" key="1">
    <source>
        <dbReference type="ARBA" id="ARBA00023125"/>
    </source>
</evidence>
<reference evidence="3" key="1">
    <citation type="submission" date="2020-10" db="EMBL/GenBank/DDBJ databases">
        <authorList>
            <person name="Gilroy R."/>
        </authorList>
    </citation>
    <scope>NUCLEOTIDE SEQUENCE</scope>
    <source>
        <strain evidence="3">14700</strain>
    </source>
</reference>
<dbReference type="GO" id="GO:0005829">
    <property type="term" value="C:cytosol"/>
    <property type="evidence" value="ECO:0007669"/>
    <property type="project" value="TreeGrafter"/>
</dbReference>
<dbReference type="Pfam" id="PF01381">
    <property type="entry name" value="HTH_3"/>
    <property type="match status" value="1"/>
</dbReference>
<reference evidence="3" key="2">
    <citation type="journal article" date="2021" name="PeerJ">
        <title>Extensive microbial diversity within the chicken gut microbiome revealed by metagenomics and culture.</title>
        <authorList>
            <person name="Gilroy R."/>
            <person name="Ravi A."/>
            <person name="Getino M."/>
            <person name="Pursley I."/>
            <person name="Horton D.L."/>
            <person name="Alikhan N.F."/>
            <person name="Baker D."/>
            <person name="Gharbi K."/>
            <person name="Hall N."/>
            <person name="Watson M."/>
            <person name="Adriaenssens E.M."/>
            <person name="Foster-Nyarko E."/>
            <person name="Jarju S."/>
            <person name="Secka A."/>
            <person name="Antonio M."/>
            <person name="Oren A."/>
            <person name="Chaudhuri R.R."/>
            <person name="La Ragione R."/>
            <person name="Hildebrand F."/>
            <person name="Pallen M.J."/>
        </authorList>
    </citation>
    <scope>NUCLEOTIDE SEQUENCE</scope>
    <source>
        <strain evidence="3">14700</strain>
    </source>
</reference>
<dbReference type="GO" id="GO:0003700">
    <property type="term" value="F:DNA-binding transcription factor activity"/>
    <property type="evidence" value="ECO:0007669"/>
    <property type="project" value="TreeGrafter"/>
</dbReference>
<accession>A0A9D9NE17</accession>
<dbReference type="EMBL" id="JADIMF010000158">
    <property type="protein sequence ID" value="MBO8470073.1"/>
    <property type="molecule type" value="Genomic_DNA"/>
</dbReference>
<dbReference type="SUPFAM" id="SSF47413">
    <property type="entry name" value="lambda repressor-like DNA-binding domains"/>
    <property type="match status" value="1"/>
</dbReference>
<evidence type="ECO:0000313" key="3">
    <source>
        <dbReference type="EMBL" id="MBO8470073.1"/>
    </source>
</evidence>
<feature type="domain" description="HTH cro/C1-type" evidence="2">
    <location>
        <begin position="12"/>
        <end position="66"/>
    </location>
</feature>
<protein>
    <submittedName>
        <fullName evidence="3">Helix-turn-helix transcriptional regulator</fullName>
    </submittedName>
</protein>
<dbReference type="AlphaFoldDB" id="A0A9D9NE17"/>
<dbReference type="PROSITE" id="PS50943">
    <property type="entry name" value="HTH_CROC1"/>
    <property type="match status" value="1"/>
</dbReference>
<dbReference type="InterPro" id="IPR001387">
    <property type="entry name" value="Cro/C1-type_HTH"/>
</dbReference>
<dbReference type="Gene3D" id="1.10.260.40">
    <property type="entry name" value="lambda repressor-like DNA-binding domains"/>
    <property type="match status" value="1"/>
</dbReference>
<evidence type="ECO:0000313" key="4">
    <source>
        <dbReference type="Proteomes" id="UP000810292"/>
    </source>
</evidence>
<proteinExistence type="predicted"/>
<dbReference type="Proteomes" id="UP000810292">
    <property type="component" value="Unassembled WGS sequence"/>
</dbReference>
<dbReference type="InterPro" id="IPR050807">
    <property type="entry name" value="TransReg_Diox_bact_type"/>
</dbReference>
<dbReference type="PANTHER" id="PTHR46797">
    <property type="entry name" value="HTH-TYPE TRANSCRIPTIONAL REGULATOR"/>
    <property type="match status" value="1"/>
</dbReference>
<dbReference type="InterPro" id="IPR010982">
    <property type="entry name" value="Lambda_DNA-bd_dom_sf"/>
</dbReference>
<comment type="caution">
    <text evidence="3">The sequence shown here is derived from an EMBL/GenBank/DDBJ whole genome shotgun (WGS) entry which is preliminary data.</text>
</comment>
<dbReference type="CDD" id="cd00093">
    <property type="entry name" value="HTH_XRE"/>
    <property type="match status" value="1"/>
</dbReference>
<dbReference type="GO" id="GO:0003677">
    <property type="term" value="F:DNA binding"/>
    <property type="evidence" value="ECO:0007669"/>
    <property type="project" value="UniProtKB-KW"/>
</dbReference>
<organism evidence="3 4">
    <name type="scientific">Candidatus Ornithospirochaeta stercoravium</name>
    <dbReference type="NCBI Taxonomy" id="2840897"/>
    <lineage>
        <taxon>Bacteria</taxon>
        <taxon>Pseudomonadati</taxon>
        <taxon>Spirochaetota</taxon>
        <taxon>Spirochaetia</taxon>
        <taxon>Spirochaetales</taxon>
        <taxon>Spirochaetaceae</taxon>
        <taxon>Spirochaetaceae incertae sedis</taxon>
        <taxon>Candidatus Ornithospirochaeta</taxon>
    </lineage>
</organism>
<name>A0A9D9NE17_9SPIO</name>
<gene>
    <name evidence="3" type="ORF">IAA72_09885</name>
</gene>
<evidence type="ECO:0000259" key="2">
    <source>
        <dbReference type="PROSITE" id="PS50943"/>
    </source>
</evidence>
<sequence length="99" mass="11227">MRSAQELLIENLRAIRLSQNLTQVQLAEKADLSNTIIGDIEQGRRRPGLQTLEKIANALNVPIAQLFYDSQSNYTPAGIENKEELRAFLYRLVDKAIDE</sequence>
<dbReference type="SMART" id="SM00530">
    <property type="entry name" value="HTH_XRE"/>
    <property type="match status" value="1"/>
</dbReference>